<reference evidence="6 7" key="1">
    <citation type="submission" date="2020-08" db="EMBL/GenBank/DDBJ databases">
        <title>Genomic Encyclopedia of Type Strains, Phase IV (KMG-IV): sequencing the most valuable type-strain genomes for metagenomic binning, comparative biology and taxonomic classification.</title>
        <authorList>
            <person name="Goeker M."/>
        </authorList>
    </citation>
    <scope>NUCLEOTIDE SEQUENCE [LARGE SCALE GENOMIC DNA]</scope>
    <source>
        <strain evidence="6 7">DSM 25024</strain>
    </source>
</reference>
<dbReference type="RefSeq" id="WP_090963195.1">
    <property type="nucleotide sequence ID" value="NZ_FOOA01000008.1"/>
</dbReference>
<evidence type="ECO:0000256" key="2">
    <source>
        <dbReference type="ARBA" id="ARBA00022857"/>
    </source>
</evidence>
<dbReference type="Proteomes" id="UP000531216">
    <property type="component" value="Unassembled WGS sequence"/>
</dbReference>
<dbReference type="InterPro" id="IPR024072">
    <property type="entry name" value="DHFR-like_dom_sf"/>
</dbReference>
<dbReference type="OrthoDB" id="9800865at2"/>
<feature type="domain" description="Bacterial bifunctional deaminase-reductase C-terminal" evidence="5">
    <location>
        <begin position="5"/>
        <end position="224"/>
    </location>
</feature>
<evidence type="ECO:0000259" key="5">
    <source>
        <dbReference type="Pfam" id="PF01872"/>
    </source>
</evidence>
<sequence length="235" mass="24787">MSQRPHVVCHMTSSIDGRLHPSRYTQSPDGAVKDWSGAYEAIHETLKGDAWLVGRTTMAEMAKGEPHRPETFDKPARPIHRAPRADERPLAIAPDTAGKLHFRGPDVGGDPVVVLLGNGVSDAHLAELVADGVSYVVSDGPEVDLEKALEVLSNAFGVQRLLVEGGAAINGSFFAAGLVDEFSVVLAPALDGGTEVEGIVAFGKEGLKGKAQLSLQSAETIEGGAVHLRYRVLPG</sequence>
<dbReference type="GO" id="GO:0008703">
    <property type="term" value="F:5-amino-6-(5-phosphoribosylamino)uracil reductase activity"/>
    <property type="evidence" value="ECO:0007669"/>
    <property type="project" value="InterPro"/>
</dbReference>
<proteinExistence type="predicted"/>
<dbReference type="SUPFAM" id="SSF53597">
    <property type="entry name" value="Dihydrofolate reductase-like"/>
    <property type="match status" value="1"/>
</dbReference>
<feature type="region of interest" description="Disordered" evidence="4">
    <location>
        <begin position="62"/>
        <end position="85"/>
    </location>
</feature>
<evidence type="ECO:0000256" key="1">
    <source>
        <dbReference type="ARBA" id="ARBA00005104"/>
    </source>
</evidence>
<dbReference type="EMBL" id="JACIDO010000004">
    <property type="protein sequence ID" value="MBB3936194.1"/>
    <property type="molecule type" value="Genomic_DNA"/>
</dbReference>
<evidence type="ECO:0000313" key="6">
    <source>
        <dbReference type="EMBL" id="MBB3936194.1"/>
    </source>
</evidence>
<evidence type="ECO:0000256" key="3">
    <source>
        <dbReference type="ARBA" id="ARBA00023002"/>
    </source>
</evidence>
<dbReference type="InterPro" id="IPR050765">
    <property type="entry name" value="Riboflavin_Biosynth_HTPR"/>
</dbReference>
<accession>A0A7W6FUF7</accession>
<dbReference type="Pfam" id="PF01872">
    <property type="entry name" value="RibD_C"/>
    <property type="match status" value="1"/>
</dbReference>
<evidence type="ECO:0000313" key="7">
    <source>
        <dbReference type="Proteomes" id="UP000531216"/>
    </source>
</evidence>
<dbReference type="PANTHER" id="PTHR38011">
    <property type="entry name" value="DIHYDROFOLATE REDUCTASE FAMILY PROTEIN (AFU_ORTHOLOGUE AFUA_8G06820)"/>
    <property type="match status" value="1"/>
</dbReference>
<name>A0A7W6FUF7_9HYPH</name>
<dbReference type="AlphaFoldDB" id="A0A7W6FUF7"/>
<keyword evidence="7" id="KW-1185">Reference proteome</keyword>
<dbReference type="GO" id="GO:0009231">
    <property type="term" value="P:riboflavin biosynthetic process"/>
    <property type="evidence" value="ECO:0007669"/>
    <property type="project" value="InterPro"/>
</dbReference>
<protein>
    <submittedName>
        <fullName evidence="6">Riboflavin biosynthesis pyrimidine reductase</fullName>
    </submittedName>
</protein>
<evidence type="ECO:0000256" key="4">
    <source>
        <dbReference type="SAM" id="MobiDB-lite"/>
    </source>
</evidence>
<keyword evidence="2" id="KW-0521">NADP</keyword>
<gene>
    <name evidence="6" type="ORF">GGR05_002344</name>
</gene>
<dbReference type="PANTHER" id="PTHR38011:SF7">
    <property type="entry name" value="2,5-DIAMINO-6-RIBOSYLAMINO-4(3H)-PYRIMIDINONE 5'-PHOSPHATE REDUCTASE"/>
    <property type="match status" value="1"/>
</dbReference>
<dbReference type="Gene3D" id="3.40.430.10">
    <property type="entry name" value="Dihydrofolate Reductase, subunit A"/>
    <property type="match status" value="1"/>
</dbReference>
<dbReference type="InterPro" id="IPR002734">
    <property type="entry name" value="RibDG_C"/>
</dbReference>
<keyword evidence="3" id="KW-0560">Oxidoreductase</keyword>
<feature type="compositionally biased region" description="Basic and acidic residues" evidence="4">
    <location>
        <begin position="62"/>
        <end position="76"/>
    </location>
</feature>
<comment type="caution">
    <text evidence="6">The sequence shown here is derived from an EMBL/GenBank/DDBJ whole genome shotgun (WGS) entry which is preliminary data.</text>
</comment>
<organism evidence="6 7">
    <name type="scientific">Aureimonas phyllosphaerae</name>
    <dbReference type="NCBI Taxonomy" id="1166078"/>
    <lineage>
        <taxon>Bacteria</taxon>
        <taxon>Pseudomonadati</taxon>
        <taxon>Pseudomonadota</taxon>
        <taxon>Alphaproteobacteria</taxon>
        <taxon>Hyphomicrobiales</taxon>
        <taxon>Aurantimonadaceae</taxon>
        <taxon>Aureimonas</taxon>
    </lineage>
</organism>
<comment type="pathway">
    <text evidence="1">Cofactor biosynthesis; riboflavin biosynthesis.</text>
</comment>